<dbReference type="Proteomes" id="UP001548590">
    <property type="component" value="Unassembled WGS sequence"/>
</dbReference>
<evidence type="ECO:0000313" key="3">
    <source>
        <dbReference type="Proteomes" id="UP001548590"/>
    </source>
</evidence>
<feature type="chain" id="PRO_5047536828" evidence="1">
    <location>
        <begin position="18"/>
        <end position="758"/>
    </location>
</feature>
<proteinExistence type="predicted"/>
<name>A0ABV2CP86_9RHOO</name>
<protein>
    <submittedName>
        <fullName evidence="2">Uncharacterized protein</fullName>
    </submittedName>
</protein>
<sequence>MVRVLALLCLFSSCCLAAPLWQPGAGELENLRGSVASREARLFAQGALRPGASSIDAAGLLLDALAAEWPAERVSPLLAALPPLLDRDPASRTYGNIHWYQGDTKLVDRNGIEFVTRKAVLAWLLYRERLTPAQADTLRDFLGWARTGASRHAVAISYTNIWLMKTWNLIALGAALDDAALAAQGRTMLADWLAYTRRTGINEYLSPSYYDVDLESLALIANLAPDAGTRAAARSALDLVWHDIALNWYAPAARLGGPHSRDYNRLFGVGGVNRWVERAGWGTPAAAPLPAGSPYEALAWAPPPALAAAWLAGPFPREVSARWGEAPEKRYTHYLARNFSIGSAEAGYPSGHDNTPLVISLGAGQDVPAINFFMDGRRDHYGQVRTLEAGSGHLKALHLRPFVSSVQRAGEVLFIASAQESSPEYSALESVLTLPADAEYWLDNRRLDLFTASSRWQPDYAGNDRSTFITVQRSEGVEELNLIDRDDKQGVGVSQRFAVQAGQRYRLSASLEGGEVFLYLNYLDAAGRLVGGERNLKVAGGGGSFAWREFSAVVPEGAVACKAWLYSTSTNRTELRVRDLRFERLDAAGPTLLGGFDFREFQPQAIELPAGSTLFVRRGEAVAALRPLAAWDVDGRPVPFTLHNDGLAWRALRLTAVHSPVATRERASTVMWARAAEGLADEAAFAAFRQQIIAMPARASHDGDVIEARSAGATPLHLQANPANNRRLLREGQQTLPGNPAWALDGVPLELGPGSQAR</sequence>
<feature type="signal peptide" evidence="1">
    <location>
        <begin position="1"/>
        <end position="17"/>
    </location>
</feature>
<keyword evidence="3" id="KW-1185">Reference proteome</keyword>
<accession>A0ABV2CP86</accession>
<dbReference type="RefSeq" id="WP_345925702.1">
    <property type="nucleotide sequence ID" value="NZ_JBDIVF010000002.1"/>
</dbReference>
<evidence type="ECO:0000313" key="2">
    <source>
        <dbReference type="EMBL" id="MET1489317.1"/>
    </source>
</evidence>
<keyword evidence="1" id="KW-0732">Signal</keyword>
<dbReference type="EMBL" id="JBEWLZ010000003">
    <property type="protein sequence ID" value="MET1489317.1"/>
    <property type="molecule type" value="Genomic_DNA"/>
</dbReference>
<comment type="caution">
    <text evidence="2">The sequence shown here is derived from an EMBL/GenBank/DDBJ whole genome shotgun (WGS) entry which is preliminary data.</text>
</comment>
<evidence type="ECO:0000256" key="1">
    <source>
        <dbReference type="SAM" id="SignalP"/>
    </source>
</evidence>
<gene>
    <name evidence="2" type="ORF">ABVT11_05730</name>
</gene>
<organism evidence="2 3">
    <name type="scientific">Uliginosibacterium paludis</name>
    <dbReference type="NCBI Taxonomy" id="1615952"/>
    <lineage>
        <taxon>Bacteria</taxon>
        <taxon>Pseudomonadati</taxon>
        <taxon>Pseudomonadota</taxon>
        <taxon>Betaproteobacteria</taxon>
        <taxon>Rhodocyclales</taxon>
        <taxon>Zoogloeaceae</taxon>
        <taxon>Uliginosibacterium</taxon>
    </lineage>
</organism>
<reference evidence="2 3" key="1">
    <citation type="submission" date="2024-07" db="EMBL/GenBank/DDBJ databases">
        <title>Uliginosibacterium paludis KCTC:42655.</title>
        <authorList>
            <person name="Kim M.K."/>
        </authorList>
    </citation>
    <scope>NUCLEOTIDE SEQUENCE [LARGE SCALE GENOMIC DNA]</scope>
    <source>
        <strain evidence="2 3">KCTC 42655</strain>
    </source>
</reference>